<proteinExistence type="inferred from homology"/>
<keyword evidence="3" id="KW-1185">Reference proteome</keyword>
<dbReference type="Pfam" id="PF04380">
    <property type="entry name" value="BMFP"/>
    <property type="match status" value="1"/>
</dbReference>
<evidence type="ECO:0000313" key="2">
    <source>
        <dbReference type="EMBL" id="TCT00333.1"/>
    </source>
</evidence>
<dbReference type="AlphaFoldDB" id="A0A4R3LJH3"/>
<dbReference type="GO" id="GO:0005829">
    <property type="term" value="C:cytosol"/>
    <property type="evidence" value="ECO:0007669"/>
    <property type="project" value="TreeGrafter"/>
</dbReference>
<dbReference type="HAMAP" id="MF_02216">
    <property type="entry name" value="UbiK"/>
    <property type="match status" value="1"/>
</dbReference>
<dbReference type="RefSeq" id="WP_164484112.1">
    <property type="nucleotide sequence ID" value="NZ_JBHLWF010000007.1"/>
</dbReference>
<dbReference type="Proteomes" id="UP000294599">
    <property type="component" value="Unassembled WGS sequence"/>
</dbReference>
<reference evidence="2 3" key="1">
    <citation type="submission" date="2019-03" db="EMBL/GenBank/DDBJ databases">
        <title>Genomic Encyclopedia of Type Strains, Phase IV (KMG-IV): sequencing the most valuable type-strain genomes for metagenomic binning, comparative biology and taxonomic classification.</title>
        <authorList>
            <person name="Goeker M."/>
        </authorList>
    </citation>
    <scope>NUCLEOTIDE SEQUENCE [LARGE SCALE GENOMIC DNA]</scope>
    <source>
        <strain evidence="2 3">DSM 21944</strain>
    </source>
</reference>
<dbReference type="PANTHER" id="PTHR38040:SF1">
    <property type="entry name" value="UBIQUINONE BIOSYNTHESIS ACCESSORY FACTOR UBIK"/>
    <property type="match status" value="1"/>
</dbReference>
<evidence type="ECO:0000313" key="3">
    <source>
        <dbReference type="Proteomes" id="UP000294599"/>
    </source>
</evidence>
<gene>
    <name evidence="1" type="primary">ubiK</name>
    <name evidence="2" type="ORF">EDC25_103101</name>
</gene>
<protein>
    <recommendedName>
        <fullName evidence="1">Ubiquinone biosynthesis accessory factor UbiK</fullName>
    </recommendedName>
</protein>
<dbReference type="InterPro" id="IPR007475">
    <property type="entry name" value="UbiK"/>
</dbReference>
<dbReference type="GO" id="GO:0006744">
    <property type="term" value="P:ubiquinone biosynthetic process"/>
    <property type="evidence" value="ECO:0007669"/>
    <property type="project" value="UniProtKB-UniRule"/>
</dbReference>
<organism evidence="2 3">
    <name type="scientific">Pseudofulvimonas gallinarii</name>
    <dbReference type="NCBI Taxonomy" id="634155"/>
    <lineage>
        <taxon>Bacteria</taxon>
        <taxon>Pseudomonadati</taxon>
        <taxon>Pseudomonadota</taxon>
        <taxon>Gammaproteobacteria</taxon>
        <taxon>Lysobacterales</taxon>
        <taxon>Rhodanobacteraceae</taxon>
        <taxon>Pseudofulvimonas</taxon>
    </lineage>
</organism>
<accession>A0A4R3LJH3</accession>
<comment type="function">
    <text evidence="1">Required for efficient ubiquinone (coenzyme Q) biosynthesis. UbiK is probably an accessory factor of Ubi enzymes and facilitates ubiquinone biosynthesis by acting as an assembly factor, a targeting factor, or both.</text>
</comment>
<feature type="coiled-coil region" evidence="1">
    <location>
        <begin position="52"/>
        <end position="86"/>
    </location>
</feature>
<keyword evidence="1" id="KW-0963">Cytoplasm</keyword>
<keyword evidence="1" id="KW-0175">Coiled coil</keyword>
<sequence>MIRPDHIEALSQRIGELLPPGLKEGAGDLRRNLRAAIGAQLNRLDLVNNDDYEVQREVLLHAREQLDQLRARVDALEAELSRLRGGD</sequence>
<evidence type="ECO:0000256" key="1">
    <source>
        <dbReference type="HAMAP-Rule" id="MF_02216"/>
    </source>
</evidence>
<comment type="similarity">
    <text evidence="1">Belongs to the UbiK family.</text>
</comment>
<dbReference type="PANTHER" id="PTHR38040">
    <property type="entry name" value="UBIQUINONE BIOSYNTHESIS ACCESSORY FACTOR UBIK"/>
    <property type="match status" value="1"/>
</dbReference>
<comment type="pathway">
    <text evidence="1">Cofactor biosynthesis; ubiquinone biosynthesis.</text>
</comment>
<dbReference type="UniPathway" id="UPA00232"/>
<dbReference type="EMBL" id="SMAF01000003">
    <property type="protein sequence ID" value="TCT00333.1"/>
    <property type="molecule type" value="Genomic_DNA"/>
</dbReference>
<keyword evidence="1" id="KW-0831">Ubiquinone biosynthesis</keyword>
<name>A0A4R3LJH3_9GAMM</name>
<comment type="subcellular location">
    <subcellularLocation>
        <location evidence="1">Cytoplasm</location>
    </subcellularLocation>
</comment>
<comment type="caution">
    <text evidence="2">The sequence shown here is derived from an EMBL/GenBank/DDBJ whole genome shotgun (WGS) entry which is preliminary data.</text>
</comment>